<dbReference type="Proteomes" id="UP001153076">
    <property type="component" value="Unassembled WGS sequence"/>
</dbReference>
<dbReference type="GO" id="GO:0016020">
    <property type="term" value="C:membrane"/>
    <property type="evidence" value="ECO:0007669"/>
    <property type="project" value="UniProtKB-SubCell"/>
</dbReference>
<evidence type="ECO:0000256" key="6">
    <source>
        <dbReference type="ARBA" id="ARBA00023136"/>
    </source>
</evidence>
<keyword evidence="6 8" id="KW-0472">Membrane</keyword>
<evidence type="ECO:0000256" key="3">
    <source>
        <dbReference type="ARBA" id="ARBA00022692"/>
    </source>
</evidence>
<proteinExistence type="inferred from homology"/>
<protein>
    <recommendedName>
        <fullName evidence="15">Transmembrane protein 131-like N-terminal domain-containing protein</fullName>
    </recommendedName>
</protein>
<accession>A0A9Q1QRW5</accession>
<feature type="domain" description="DUF7579" evidence="11">
    <location>
        <begin position="457"/>
        <end position="574"/>
    </location>
</feature>
<keyword evidence="5 8" id="KW-1133">Transmembrane helix</keyword>
<dbReference type="Gene3D" id="2.60.40.10">
    <property type="entry name" value="Immunoglobulins"/>
    <property type="match status" value="1"/>
</dbReference>
<dbReference type="Pfam" id="PF24501">
    <property type="entry name" value="Ig_TMEM131L_5"/>
    <property type="match status" value="1"/>
</dbReference>
<reference evidence="13" key="1">
    <citation type="submission" date="2022-04" db="EMBL/GenBank/DDBJ databases">
        <title>Carnegiea gigantea Genome sequencing and assembly v2.</title>
        <authorList>
            <person name="Copetti D."/>
            <person name="Sanderson M.J."/>
            <person name="Burquez A."/>
            <person name="Wojciechowski M.F."/>
        </authorList>
    </citation>
    <scope>NUCLEOTIDE SEQUENCE</scope>
    <source>
        <strain evidence="13">SGP5-SGP5p</strain>
        <tissue evidence="13">Aerial part</tissue>
    </source>
</reference>
<feature type="region of interest" description="Disordered" evidence="7">
    <location>
        <begin position="985"/>
        <end position="1011"/>
    </location>
</feature>
<comment type="subcellular location">
    <subcellularLocation>
        <location evidence="1">Membrane</location>
        <topology evidence="1">Single-pass type I membrane protein</topology>
    </subcellularLocation>
</comment>
<dbReference type="OrthoDB" id="168404at2759"/>
<keyword evidence="4 9" id="KW-0732">Signal</keyword>
<gene>
    <name evidence="13" type="ORF">Cgig2_008032</name>
</gene>
<feature type="domain" description="Transmembrane protein 131-like N-terminal" evidence="10">
    <location>
        <begin position="203"/>
        <end position="286"/>
    </location>
</feature>
<dbReference type="AlphaFoldDB" id="A0A9Q1QRW5"/>
<dbReference type="Pfam" id="PF24474">
    <property type="entry name" value="DUF7579"/>
    <property type="match status" value="1"/>
</dbReference>
<dbReference type="EMBL" id="JAKOGI010000001">
    <property type="protein sequence ID" value="KAJ8453148.1"/>
    <property type="molecule type" value="Genomic_DNA"/>
</dbReference>
<evidence type="ECO:0008006" key="15">
    <source>
        <dbReference type="Google" id="ProtNLM"/>
    </source>
</evidence>
<evidence type="ECO:0000256" key="1">
    <source>
        <dbReference type="ARBA" id="ARBA00004479"/>
    </source>
</evidence>
<feature type="transmembrane region" description="Helical" evidence="8">
    <location>
        <begin position="913"/>
        <end position="932"/>
    </location>
</feature>
<dbReference type="PANTHER" id="PTHR22050">
    <property type="entry name" value="RW1 PROTEIN HOMOLOG"/>
    <property type="match status" value="1"/>
</dbReference>
<feature type="signal peptide" evidence="9">
    <location>
        <begin position="1"/>
        <end position="24"/>
    </location>
</feature>
<keyword evidence="14" id="KW-1185">Reference proteome</keyword>
<comment type="similarity">
    <text evidence="2">Belongs to the TMEM131 family.</text>
</comment>
<dbReference type="InterPro" id="IPR055437">
    <property type="entry name" value="TMEM131L_Ig_5"/>
</dbReference>
<evidence type="ECO:0000259" key="11">
    <source>
        <dbReference type="Pfam" id="PF24474"/>
    </source>
</evidence>
<evidence type="ECO:0000259" key="12">
    <source>
        <dbReference type="Pfam" id="PF24501"/>
    </source>
</evidence>
<feature type="compositionally biased region" description="Basic residues" evidence="7">
    <location>
        <begin position="1039"/>
        <end position="1053"/>
    </location>
</feature>
<feature type="compositionally biased region" description="Low complexity" evidence="7">
    <location>
        <begin position="1065"/>
        <end position="1083"/>
    </location>
</feature>
<feature type="compositionally biased region" description="Low complexity" evidence="7">
    <location>
        <begin position="112"/>
        <end position="127"/>
    </location>
</feature>
<evidence type="ECO:0000256" key="9">
    <source>
        <dbReference type="SAM" id="SignalP"/>
    </source>
</evidence>
<evidence type="ECO:0000256" key="7">
    <source>
        <dbReference type="SAM" id="MobiDB-lite"/>
    </source>
</evidence>
<comment type="caution">
    <text evidence="13">The sequence shown here is derived from an EMBL/GenBank/DDBJ whole genome shotgun (WGS) entry which is preliminary data.</text>
</comment>
<sequence>MSWAATKFCVCVIIFWTLISLDKCGRCPLNEVHKLVDHDACSSHYNGLQNTFASYVDVDAESGHQLGLPVTNSELMCTSSELVPFPSALSVFHSEAQCSRMGNLDINGSGAGAASSAQSSGQHGNGSWASEPLRFRLPEGGMVTCSLDYRELGHEISTSGVNSADEIVLSSCKSHLLYQLSSFSSKNIEIGKRHSLDSSSPRVNISPSRLDWGQNYLYHPSIASLRLKNTCNETVFKVYVPFSTDTQFYPFNFSEVVLGPGEVTSVSFVFLPKWLGSSSAELVVQTSFGGFLVEAKGFAVESPYSLTSLVGSSGGWLSRNLSLWNPFDETIHLEEVTTWVSLFQGSSPFLAEAICRKHNRLDSNEHSFSNTNKVPRVESGQFDSVLMAIRPLSHWVIGPHRTESILKMSFSPDSEGQVLGAICIQLLRPLSGEKDTLVVPFEAEVNKTTAWEETGGPLSVYMEPVGHCDTNETTIPVFVRNSALHSLKIIKISEVFGSTKLLQIKASGELLLFPGTITLVALVTYESSNVNYHSLLEMVGMKKSCMLQILTNDTMNPTLEVSCQEIFGVCSQNQQELPTPQTDGVDFSNGTTGFLASSKRSSILIKPFGGAEVDEYMLQNWRDQSTMSGLNVLDKHELLFPVVPIGGHYAKSITVRNPSQQPVLVQLILNSGEIKENCKDHHGHLQPPSSNGFAHDDSTVQSRFGFSIVDSTVTEAYLHPNGTGSLGPILFHPSNRCAWKSSALIRNNLSGIEWLSLSGFGGSLSLVLLEDSEQVDRLEFDLSLRSALNMSSPDIASNIEDATSGCRVPLSKKLFAVNAGDFPIKVQSIHVSGTECGLDGFVVYNCKSFSLKPGESVELEISYQTDFSAPLVQRDLELTLVAGVIVIPMKASLPLHMLNFCRKSICWARVKKGCVFIILAAIFVSLSIWFLMHQVTPSCPLDYLTEGNNGSIRLVKPRDKSSALPANGGLGKAITAIKQGKPMINAQTTDSSVRGETKDAPPSNSVKKSSFQLSVPFQPDLADSAGKFEVTQPVSLSVRTHKEKRRRQRKRKGGGSGFMSLIEVSSSQSGNSTPSSPLSPITSGFSPKETCPPSPGKRPLDSASNPFSCDTGDSCDRCKESELGLRVNASRRDTGDPSHNPGKTGSRPMLLPSATFPGTGRSTVLSSPCPPPSRLSVSPHARAPGPKSQKAVQPEERAKREDTFAYDIWGNHFSGLHLMTGVNDQSALVSRASVEGNSDSFFLRGPQQTIFTNCRSKPVK</sequence>
<dbReference type="PANTHER" id="PTHR22050:SF0">
    <property type="entry name" value="TRANSMEMBRANE PROTEIN 131 HOMOLOG"/>
    <property type="match status" value="1"/>
</dbReference>
<evidence type="ECO:0000256" key="8">
    <source>
        <dbReference type="SAM" id="Phobius"/>
    </source>
</evidence>
<name>A0A9Q1QRW5_9CARY</name>
<feature type="compositionally biased region" description="Basic and acidic residues" evidence="7">
    <location>
        <begin position="1114"/>
        <end position="1123"/>
    </location>
</feature>
<dbReference type="InterPro" id="IPR039877">
    <property type="entry name" value="TMEM131-like"/>
</dbReference>
<feature type="region of interest" description="Disordered" evidence="7">
    <location>
        <begin position="1036"/>
        <end position="1199"/>
    </location>
</feature>
<dbReference type="InterPro" id="IPR013783">
    <property type="entry name" value="Ig-like_fold"/>
</dbReference>
<feature type="domain" description="TMEM131L fifth Ig-like" evidence="12">
    <location>
        <begin position="818"/>
        <end position="880"/>
    </location>
</feature>
<feature type="compositionally biased region" description="Polar residues" evidence="7">
    <location>
        <begin position="1002"/>
        <end position="1011"/>
    </location>
</feature>
<feature type="region of interest" description="Disordered" evidence="7">
    <location>
        <begin position="109"/>
        <end position="130"/>
    </location>
</feature>
<evidence type="ECO:0000259" key="10">
    <source>
        <dbReference type="Pfam" id="PF12371"/>
    </source>
</evidence>
<keyword evidence="3 8" id="KW-0812">Transmembrane</keyword>
<evidence type="ECO:0000256" key="2">
    <source>
        <dbReference type="ARBA" id="ARBA00006682"/>
    </source>
</evidence>
<dbReference type="InterPro" id="IPR056001">
    <property type="entry name" value="DUF7579"/>
</dbReference>
<feature type="transmembrane region" description="Helical" evidence="8">
    <location>
        <begin position="878"/>
        <end position="901"/>
    </location>
</feature>
<dbReference type="InterPro" id="IPR022113">
    <property type="entry name" value="TMEM131L_N"/>
</dbReference>
<evidence type="ECO:0000256" key="4">
    <source>
        <dbReference type="ARBA" id="ARBA00022729"/>
    </source>
</evidence>
<evidence type="ECO:0000313" key="13">
    <source>
        <dbReference type="EMBL" id="KAJ8453148.1"/>
    </source>
</evidence>
<organism evidence="13 14">
    <name type="scientific">Carnegiea gigantea</name>
    <dbReference type="NCBI Taxonomy" id="171969"/>
    <lineage>
        <taxon>Eukaryota</taxon>
        <taxon>Viridiplantae</taxon>
        <taxon>Streptophyta</taxon>
        <taxon>Embryophyta</taxon>
        <taxon>Tracheophyta</taxon>
        <taxon>Spermatophyta</taxon>
        <taxon>Magnoliopsida</taxon>
        <taxon>eudicotyledons</taxon>
        <taxon>Gunneridae</taxon>
        <taxon>Pentapetalae</taxon>
        <taxon>Caryophyllales</taxon>
        <taxon>Cactineae</taxon>
        <taxon>Cactaceae</taxon>
        <taxon>Cactoideae</taxon>
        <taxon>Echinocereeae</taxon>
        <taxon>Carnegiea</taxon>
    </lineage>
</organism>
<feature type="chain" id="PRO_5040303594" description="Transmembrane protein 131-like N-terminal domain-containing protein" evidence="9">
    <location>
        <begin position="25"/>
        <end position="1260"/>
    </location>
</feature>
<evidence type="ECO:0000256" key="5">
    <source>
        <dbReference type="ARBA" id="ARBA00022989"/>
    </source>
</evidence>
<evidence type="ECO:0000313" key="14">
    <source>
        <dbReference type="Proteomes" id="UP001153076"/>
    </source>
</evidence>
<dbReference type="Pfam" id="PF12371">
    <property type="entry name" value="TMEM131_like_N"/>
    <property type="match status" value="1"/>
</dbReference>